<feature type="transmembrane region" description="Helical" evidence="7">
    <location>
        <begin position="354"/>
        <end position="373"/>
    </location>
</feature>
<dbReference type="InterPro" id="IPR048279">
    <property type="entry name" value="MdtK-like"/>
</dbReference>
<feature type="transmembrane region" description="Helical" evidence="7">
    <location>
        <begin position="195"/>
        <end position="217"/>
    </location>
</feature>
<evidence type="ECO:0000313" key="9">
    <source>
        <dbReference type="Proteomes" id="UP001169242"/>
    </source>
</evidence>
<evidence type="ECO:0000313" key="8">
    <source>
        <dbReference type="EMBL" id="MDA3730631.1"/>
    </source>
</evidence>
<comment type="subcellular location">
    <subcellularLocation>
        <location evidence="1">Cell membrane</location>
        <topology evidence="1">Multi-pass membrane protein</topology>
    </subcellularLocation>
</comment>
<feature type="transmembrane region" description="Helical" evidence="7">
    <location>
        <begin position="319"/>
        <end position="342"/>
    </location>
</feature>
<dbReference type="PIRSF" id="PIRSF006603">
    <property type="entry name" value="DinF"/>
    <property type="match status" value="1"/>
</dbReference>
<proteinExistence type="predicted"/>
<evidence type="ECO:0000256" key="3">
    <source>
        <dbReference type="ARBA" id="ARBA00022475"/>
    </source>
</evidence>
<comment type="caution">
    <text evidence="8">The sequence shown here is derived from an EMBL/GenBank/DDBJ whole genome shotgun (WGS) entry which is preliminary data.</text>
</comment>
<sequence length="453" mass="49973">MRITREKQFYKLLLMTALPIGVQNLIIFGISMMDTLMLGSLGEVALSATALANNVFFVFTLLMFGLAGGSNVMIAQYWGKNDVKSIHKILAIMYRVCLVFTFIFVIISVVFPEQVMSIFTTDQAVIEGGAQYLRIVAIGYGFYAVTNCTIMILRSVQTVKIAMVVYVISLVVNTFFNWVFIFGKLGAPALGVRGAAIGTVIARITEFAVILIFMAYFEKKLQVKWKDLLKVDKQLVGHYLRNCMPVVFNELLWSIGVSMSGVVVGRLGTNVVAANSITNIINQLVIVFIQGVSNAGAAIIGNTVGQGDKDKVREYANTIILFSIVLGLISGVITYLVSPFIIAMYNVTEVTKAIAMDIVIVTAVTVFFKSLAMNTMVGILRGGGDATFVFINDLIFMWLIAIPFGFLAAFVWELPIIIVFFILRCDEMLKVIASLWRIHSGKWIKDVTVVQTT</sequence>
<evidence type="ECO:0000256" key="5">
    <source>
        <dbReference type="ARBA" id="ARBA00022989"/>
    </source>
</evidence>
<dbReference type="InterPro" id="IPR002528">
    <property type="entry name" value="MATE_fam"/>
</dbReference>
<evidence type="ECO:0000256" key="1">
    <source>
        <dbReference type="ARBA" id="ARBA00004651"/>
    </source>
</evidence>
<keyword evidence="2" id="KW-0813">Transport</keyword>
<keyword evidence="5 7" id="KW-1133">Transmembrane helix</keyword>
<keyword evidence="9" id="KW-1185">Reference proteome</keyword>
<name>A0AA42DKR9_9FIRM</name>
<feature type="transmembrane region" description="Helical" evidence="7">
    <location>
        <begin position="44"/>
        <end position="68"/>
    </location>
</feature>
<keyword evidence="4 7" id="KW-0812">Transmembrane</keyword>
<dbReference type="GO" id="GO:0005886">
    <property type="term" value="C:plasma membrane"/>
    <property type="evidence" value="ECO:0007669"/>
    <property type="project" value="UniProtKB-SubCell"/>
</dbReference>
<evidence type="ECO:0000256" key="7">
    <source>
        <dbReference type="SAM" id="Phobius"/>
    </source>
</evidence>
<evidence type="ECO:0000256" key="4">
    <source>
        <dbReference type="ARBA" id="ARBA00022692"/>
    </source>
</evidence>
<evidence type="ECO:0000256" key="2">
    <source>
        <dbReference type="ARBA" id="ARBA00022448"/>
    </source>
</evidence>
<feature type="transmembrane region" description="Helical" evidence="7">
    <location>
        <begin position="89"/>
        <end position="111"/>
    </location>
</feature>
<keyword evidence="3" id="KW-1003">Cell membrane</keyword>
<feature type="transmembrane region" description="Helical" evidence="7">
    <location>
        <begin position="164"/>
        <end position="183"/>
    </location>
</feature>
<dbReference type="GO" id="GO:0015297">
    <property type="term" value="F:antiporter activity"/>
    <property type="evidence" value="ECO:0007669"/>
    <property type="project" value="InterPro"/>
</dbReference>
<evidence type="ECO:0000256" key="6">
    <source>
        <dbReference type="ARBA" id="ARBA00023136"/>
    </source>
</evidence>
<dbReference type="NCBIfam" id="TIGR00797">
    <property type="entry name" value="matE"/>
    <property type="match status" value="1"/>
</dbReference>
<feature type="transmembrane region" description="Helical" evidence="7">
    <location>
        <begin position="12"/>
        <end position="32"/>
    </location>
</feature>
<feature type="transmembrane region" description="Helical" evidence="7">
    <location>
        <begin position="394"/>
        <end position="423"/>
    </location>
</feature>
<dbReference type="GO" id="GO:0042910">
    <property type="term" value="F:xenobiotic transmembrane transporter activity"/>
    <property type="evidence" value="ECO:0007669"/>
    <property type="project" value="InterPro"/>
</dbReference>
<dbReference type="RefSeq" id="WP_053984189.1">
    <property type="nucleotide sequence ID" value="NZ_JAQIFT010000016.1"/>
</dbReference>
<dbReference type="PANTHER" id="PTHR42925">
    <property type="entry name" value="MULTIDRUG AND TOXIN EFFLUX PROTEIN MATE FAMILY"/>
    <property type="match status" value="1"/>
</dbReference>
<dbReference type="EMBL" id="JAQIFT010000016">
    <property type="protein sequence ID" value="MDA3730631.1"/>
    <property type="molecule type" value="Genomic_DNA"/>
</dbReference>
<protein>
    <submittedName>
        <fullName evidence="8">MATE family efflux transporter</fullName>
    </submittedName>
</protein>
<feature type="transmembrane region" description="Helical" evidence="7">
    <location>
        <begin position="131"/>
        <end position="152"/>
    </location>
</feature>
<accession>A0AA42DKR9</accession>
<gene>
    <name evidence="8" type="ORF">PBV87_03850</name>
</gene>
<keyword evidence="6 7" id="KW-0472">Membrane</keyword>
<reference evidence="8" key="1">
    <citation type="journal article" date="2023" name="Int. J. Syst. Evol. Microbiol.">
        <title>&lt;i&gt;Holtiella tumoricola&lt;/i&gt; gen. nov. sp. nov., isolated from a human clinical sample.</title>
        <authorList>
            <person name="Allen-Vercoe E."/>
            <person name="Daigneault M.C."/>
            <person name="Vancuren S.J."/>
            <person name="Cochrane K."/>
            <person name="O'Neal L.L."/>
            <person name="Sankaranarayanan K."/>
            <person name="Lawson P.A."/>
        </authorList>
    </citation>
    <scope>NUCLEOTIDE SEQUENCE</scope>
    <source>
        <strain evidence="8">CC70A</strain>
    </source>
</reference>
<dbReference type="InterPro" id="IPR047135">
    <property type="entry name" value="YsiQ"/>
</dbReference>
<dbReference type="AlphaFoldDB" id="A0AA42DKR9"/>
<dbReference type="PANTHER" id="PTHR42925:SF2">
    <property type="entry name" value="NA+ DRIVEN MULTIDRUG EFFLUX PUMP"/>
    <property type="match status" value="1"/>
</dbReference>
<dbReference type="CDD" id="cd13134">
    <property type="entry name" value="MATE_like_8"/>
    <property type="match status" value="1"/>
</dbReference>
<organism evidence="8 9">
    <name type="scientific">Holtiella tumoricola</name>
    <dbReference type="NCBI Taxonomy" id="3018743"/>
    <lineage>
        <taxon>Bacteria</taxon>
        <taxon>Bacillati</taxon>
        <taxon>Bacillota</taxon>
        <taxon>Clostridia</taxon>
        <taxon>Lachnospirales</taxon>
        <taxon>Cellulosilyticaceae</taxon>
        <taxon>Holtiella</taxon>
    </lineage>
</organism>
<dbReference type="Pfam" id="PF01554">
    <property type="entry name" value="MatE"/>
    <property type="match status" value="2"/>
</dbReference>
<dbReference type="Proteomes" id="UP001169242">
    <property type="component" value="Unassembled WGS sequence"/>
</dbReference>